<sequence>MTVKYILICMKYLYICLALSLNTVVSLVSSEQKSPHPNSLPEVELSNLIPDILQQIITLRIDSMYTHIPYYITNVTSSNPADPEQIRQEFQSMINFYLSDFVTISTNLTQYINMQLARLIIPEFTKQLSNNFILHSGVSKGLSTTEEWVYPNQTVPLMYAYIPEILWASLLKNTTAVRLYITNYLLKNRCLGEKLLLVFFGYFIENIGIIYRQYHAKGIYVPLANGKNIVIDETTLSNALAVLLTSGLSPDFGFELYKPTLNYSPLLIASADNNMWKITKLLISYGANIKATTYFDDEDNKQYNLLDLIATRIQEIQEFEINQDDISELKEIQSILIILAEKNLTWYTQENNRVGDISNIVSNLILEYQQEHIQE</sequence>
<keyword evidence="1" id="KW-0040">ANK repeat</keyword>
<gene>
    <name evidence="2" type="ORF">J120_02760</name>
</gene>
<organism evidence="2 3">
    <name type="scientific">candidate division TM6 bacterium JCVI TM6SC1</name>
    <dbReference type="NCBI Taxonomy" id="1306947"/>
    <lineage>
        <taxon>Bacteria</taxon>
        <taxon>Candidatus Babelota</taxon>
        <taxon>Vermiphilus</taxon>
    </lineage>
</organism>
<proteinExistence type="predicted"/>
<dbReference type="PROSITE" id="PS50088">
    <property type="entry name" value="ANK_REPEAT"/>
    <property type="match status" value="1"/>
</dbReference>
<dbReference type="AlphaFoldDB" id="A0A0D2GPE4"/>
<evidence type="ECO:0000256" key="1">
    <source>
        <dbReference type="PROSITE-ProRule" id="PRU00023"/>
    </source>
</evidence>
<name>A0A0D2GPE4_9BACT</name>
<accession>A0A0D2GPE4</accession>
<protein>
    <submittedName>
        <fullName evidence="2">Uncharacterized protein</fullName>
    </submittedName>
</protein>
<dbReference type="STRING" id="1306947.J120_02760"/>
<feature type="repeat" description="ANK" evidence="1">
    <location>
        <begin position="261"/>
        <end position="294"/>
    </location>
</feature>
<comment type="caution">
    <text evidence="2">The sequence shown here is derived from an EMBL/GenBank/DDBJ whole genome shotgun (WGS) entry which is preliminary data.</text>
</comment>
<reference evidence="2 3" key="1">
    <citation type="journal article" date="2013" name="Proc. Natl. Acad. Sci. U.S.A.">
        <title>Candidate phylum TM6 genome recovered from a hospital sink biofilm provides genomic insights into this uncultivated phylum.</title>
        <authorList>
            <person name="McLean J.S."/>
            <person name="Lombardo M.J."/>
            <person name="Badger J.H."/>
            <person name="Edlund A."/>
            <person name="Novotny M."/>
            <person name="Yee-Greenbaum J."/>
            <person name="Vyahhi N."/>
            <person name="Hall A.P."/>
            <person name="Yang Y."/>
            <person name="Dupont C.L."/>
            <person name="Ziegler M.G."/>
            <person name="Chitsaz H."/>
            <person name="Allen A.E."/>
            <person name="Yooseph S."/>
            <person name="Tesler G."/>
            <person name="Pevzner P.A."/>
            <person name="Friedman R.M."/>
            <person name="Nealson K.H."/>
            <person name="Venter J.C."/>
            <person name="Lasken R.S."/>
        </authorList>
    </citation>
    <scope>NUCLEOTIDE SEQUENCE [LARGE SCALE GENOMIC DNA]</scope>
    <source>
        <strain evidence="2 3">TM6SC1</strain>
    </source>
</reference>
<keyword evidence="3" id="KW-1185">Reference proteome</keyword>
<evidence type="ECO:0000313" key="3">
    <source>
        <dbReference type="Proteomes" id="UP000032214"/>
    </source>
</evidence>
<dbReference type="InterPro" id="IPR002110">
    <property type="entry name" value="Ankyrin_rpt"/>
</dbReference>
<dbReference type="Proteomes" id="UP000032214">
    <property type="component" value="Unassembled WGS sequence"/>
</dbReference>
<dbReference type="EMBL" id="ARQD01000002">
    <property type="protein sequence ID" value="KIX85224.1"/>
    <property type="molecule type" value="Genomic_DNA"/>
</dbReference>
<evidence type="ECO:0000313" key="2">
    <source>
        <dbReference type="EMBL" id="KIX85224.1"/>
    </source>
</evidence>